<evidence type="ECO:0000313" key="4">
    <source>
        <dbReference type="EMBL" id="KAJ9600880.1"/>
    </source>
</evidence>
<dbReference type="AlphaFoldDB" id="A0AAD8ERV6"/>
<keyword evidence="2" id="KW-0808">Transferase</keyword>
<dbReference type="Pfam" id="PF00685">
    <property type="entry name" value="Sulfotransfer_1"/>
    <property type="match status" value="1"/>
</dbReference>
<reference evidence="4" key="1">
    <citation type="journal article" date="2023" name="IScience">
        <title>Live-bearing cockroach genome reveals convergent evolutionary mechanisms linked to viviparity in insects and beyond.</title>
        <authorList>
            <person name="Fouks B."/>
            <person name="Harrison M.C."/>
            <person name="Mikhailova A.A."/>
            <person name="Marchal E."/>
            <person name="English S."/>
            <person name="Carruthers M."/>
            <person name="Jennings E.C."/>
            <person name="Chiamaka E.L."/>
            <person name="Frigard R.A."/>
            <person name="Pippel M."/>
            <person name="Attardo G.M."/>
            <person name="Benoit J.B."/>
            <person name="Bornberg-Bauer E."/>
            <person name="Tobe S.S."/>
        </authorList>
    </citation>
    <scope>NUCLEOTIDE SEQUENCE</scope>
    <source>
        <strain evidence="4">Stay&amp;Tobe</strain>
    </source>
</reference>
<protein>
    <recommendedName>
        <fullName evidence="3">Sulfotransferase domain-containing protein</fullName>
    </recommendedName>
</protein>
<evidence type="ECO:0000259" key="3">
    <source>
        <dbReference type="Pfam" id="PF00685"/>
    </source>
</evidence>
<dbReference type="InterPro" id="IPR027417">
    <property type="entry name" value="P-loop_NTPase"/>
</dbReference>
<dbReference type="EMBL" id="JASPKZ010000043">
    <property type="protein sequence ID" value="KAJ9600880.1"/>
    <property type="molecule type" value="Genomic_DNA"/>
</dbReference>
<reference evidence="4" key="2">
    <citation type="submission" date="2023-05" db="EMBL/GenBank/DDBJ databases">
        <authorList>
            <person name="Fouks B."/>
        </authorList>
    </citation>
    <scope>NUCLEOTIDE SEQUENCE</scope>
    <source>
        <strain evidence="4">Stay&amp;Tobe</strain>
        <tissue evidence="4">Testes</tissue>
    </source>
</reference>
<evidence type="ECO:0000256" key="1">
    <source>
        <dbReference type="ARBA" id="ARBA00005771"/>
    </source>
</evidence>
<sequence length="254" mass="29315">STWAQEMVWCIGNDLDFEKAKLISQLRTPLLELSILLAHDNGDWKKDIGNSVENVEMMPSPRFIKTHLTLDLLPAEIESVKPKIVYVARNPKDMCVSYYHYCTLVHNMTGSLEEFCELFLKDKVPIGPIWNHILGFWRKRHEPNILFLKYEDMKKDQKGAIRKAADFLGKTLTDEQVDQLADHLSFGNMKKNPALNLEPLIAKKNGPDFLQTSDLRFIRKGEVGDWKNHMSPEMAARFDVWTEEHLRGTGLSFD</sequence>
<dbReference type="InterPro" id="IPR000863">
    <property type="entry name" value="Sulfotransferase_dom"/>
</dbReference>
<dbReference type="PANTHER" id="PTHR11783">
    <property type="entry name" value="SULFOTRANSFERASE SULT"/>
    <property type="match status" value="1"/>
</dbReference>
<evidence type="ECO:0000256" key="2">
    <source>
        <dbReference type="ARBA" id="ARBA00022679"/>
    </source>
</evidence>
<comment type="caution">
    <text evidence="4">The sequence shown here is derived from an EMBL/GenBank/DDBJ whole genome shotgun (WGS) entry which is preliminary data.</text>
</comment>
<feature type="non-terminal residue" evidence="4">
    <location>
        <position position="254"/>
    </location>
</feature>
<feature type="domain" description="Sulfotransferase" evidence="3">
    <location>
        <begin position="1"/>
        <end position="250"/>
    </location>
</feature>
<dbReference type="GO" id="GO:0008146">
    <property type="term" value="F:sulfotransferase activity"/>
    <property type="evidence" value="ECO:0007669"/>
    <property type="project" value="InterPro"/>
</dbReference>
<keyword evidence="5" id="KW-1185">Reference proteome</keyword>
<accession>A0AAD8ERV6</accession>
<name>A0AAD8ERV6_DIPPU</name>
<comment type="similarity">
    <text evidence="1">Belongs to the sulfotransferase 1 family.</text>
</comment>
<organism evidence="4 5">
    <name type="scientific">Diploptera punctata</name>
    <name type="common">Pacific beetle cockroach</name>
    <dbReference type="NCBI Taxonomy" id="6984"/>
    <lineage>
        <taxon>Eukaryota</taxon>
        <taxon>Metazoa</taxon>
        <taxon>Ecdysozoa</taxon>
        <taxon>Arthropoda</taxon>
        <taxon>Hexapoda</taxon>
        <taxon>Insecta</taxon>
        <taxon>Pterygota</taxon>
        <taxon>Neoptera</taxon>
        <taxon>Polyneoptera</taxon>
        <taxon>Dictyoptera</taxon>
        <taxon>Blattodea</taxon>
        <taxon>Blaberoidea</taxon>
        <taxon>Blaberidae</taxon>
        <taxon>Diplopterinae</taxon>
        <taxon>Diploptera</taxon>
    </lineage>
</organism>
<dbReference type="SUPFAM" id="SSF52540">
    <property type="entry name" value="P-loop containing nucleoside triphosphate hydrolases"/>
    <property type="match status" value="1"/>
</dbReference>
<evidence type="ECO:0000313" key="5">
    <source>
        <dbReference type="Proteomes" id="UP001233999"/>
    </source>
</evidence>
<proteinExistence type="inferred from homology"/>
<gene>
    <name evidence="4" type="ORF">L9F63_000992</name>
</gene>
<dbReference type="Proteomes" id="UP001233999">
    <property type="component" value="Unassembled WGS sequence"/>
</dbReference>
<dbReference type="Gene3D" id="3.40.50.300">
    <property type="entry name" value="P-loop containing nucleotide triphosphate hydrolases"/>
    <property type="match status" value="1"/>
</dbReference>